<feature type="region of interest" description="Disordered" evidence="2">
    <location>
        <begin position="224"/>
        <end position="248"/>
    </location>
</feature>
<feature type="compositionally biased region" description="Polar residues" evidence="2">
    <location>
        <begin position="226"/>
        <end position="248"/>
    </location>
</feature>
<keyword evidence="4" id="KW-1185">Reference proteome</keyword>
<evidence type="ECO:0000256" key="1">
    <source>
        <dbReference type="SAM" id="Coils"/>
    </source>
</evidence>
<feature type="coiled-coil region" evidence="1">
    <location>
        <begin position="140"/>
        <end position="173"/>
    </location>
</feature>
<dbReference type="Proteomes" id="UP000221511">
    <property type="component" value="Segment"/>
</dbReference>
<gene>
    <name evidence="3" type="ORF">PC5_00120</name>
</gene>
<keyword evidence="1" id="KW-0175">Coiled coil</keyword>
<name>A0A1B0XVT1_9CAUD</name>
<dbReference type="EMBL" id="KX229736">
    <property type="protein sequence ID" value="ANH51239.1"/>
    <property type="molecule type" value="Genomic_DNA"/>
</dbReference>
<accession>A0A1B0XVT1</accession>
<evidence type="ECO:0000313" key="3">
    <source>
        <dbReference type="EMBL" id="ANH51239.1"/>
    </source>
</evidence>
<reference evidence="3 4" key="1">
    <citation type="submission" date="2016-05" db="EMBL/GenBank/DDBJ databases">
        <title>Campylobacter bacteriophages isolated in Slovenia.</title>
        <authorList>
            <person name="Janez N."/>
            <person name="Peterka M."/>
            <person name="Accetto T."/>
        </authorList>
    </citation>
    <scope>NUCLEOTIDE SEQUENCE [LARGE SCALE GENOMIC DNA]</scope>
</reference>
<organism evidence="3 4">
    <name type="scientific">Campylobacter phage PC5</name>
    <dbReference type="NCBI Taxonomy" id="1541690"/>
    <lineage>
        <taxon>Viruses</taxon>
        <taxon>Duplodnaviria</taxon>
        <taxon>Heunggongvirae</taxon>
        <taxon>Uroviricota</taxon>
        <taxon>Caudoviricetes</taxon>
        <taxon>Connertonviridae</taxon>
        <taxon>Fletchervirus</taxon>
        <taxon>Fletchervirus PC5</taxon>
    </lineage>
</organism>
<sequence>MEELLSKLDKNVFTPEVVDEIKKLFEAAVDNKVEAALKIADIHAIEVDKHYEKQVKMLKESAEMYKQQVNKNNQKVIHNAITKIKKDYNKLVEGIIKGKVDEFVKKGSMNLEILVESSNKKVVDACTRTADKVGGPINALKRINESVKKEKNVKKLEEKNKKLQIKLEEAQKNNIYNNVKNKVSIGNRDIFDTLAESVAYTGAISYESNLRSIANKLELKSKNISRKSTGGKQQLSESQNNTTYGNFL</sequence>
<evidence type="ECO:0000256" key="2">
    <source>
        <dbReference type="SAM" id="MobiDB-lite"/>
    </source>
</evidence>
<proteinExistence type="predicted"/>
<protein>
    <submittedName>
        <fullName evidence="3">Uncharacterized protein</fullName>
    </submittedName>
</protein>
<evidence type="ECO:0000313" key="4">
    <source>
        <dbReference type="Proteomes" id="UP000221511"/>
    </source>
</evidence>